<comment type="caution">
    <text evidence="2">The sequence shown here is derived from an EMBL/GenBank/DDBJ whole genome shotgun (WGS) entry which is preliminary data.</text>
</comment>
<dbReference type="PANTHER" id="PTHR22642">
    <property type="entry name" value="IMIDAZOLONEPROPIONASE"/>
    <property type="match status" value="1"/>
</dbReference>
<dbReference type="Proteomes" id="UP000661894">
    <property type="component" value="Unassembled WGS sequence"/>
</dbReference>
<evidence type="ECO:0000259" key="1">
    <source>
        <dbReference type="Pfam" id="PF07969"/>
    </source>
</evidence>
<dbReference type="Gene3D" id="3.20.20.140">
    <property type="entry name" value="Metal-dependent hydrolases"/>
    <property type="match status" value="1"/>
</dbReference>
<protein>
    <submittedName>
        <fullName evidence="2">Amidohydrolase family protein</fullName>
    </submittedName>
</protein>
<name>A0ABR8Z633_9MICO</name>
<keyword evidence="3" id="KW-1185">Reference proteome</keyword>
<dbReference type="EMBL" id="JACSPO010000019">
    <property type="protein sequence ID" value="MBD8063802.1"/>
    <property type="molecule type" value="Genomic_DNA"/>
</dbReference>
<organism evidence="2 3">
    <name type="scientific">Oceanitalea stevensii</name>
    <dbReference type="NCBI Taxonomy" id="2763072"/>
    <lineage>
        <taxon>Bacteria</taxon>
        <taxon>Bacillati</taxon>
        <taxon>Actinomycetota</taxon>
        <taxon>Actinomycetes</taxon>
        <taxon>Micrococcales</taxon>
        <taxon>Bogoriellaceae</taxon>
        <taxon>Georgenia</taxon>
    </lineage>
</organism>
<dbReference type="Gene3D" id="3.10.310.70">
    <property type="match status" value="1"/>
</dbReference>
<dbReference type="InterPro" id="IPR032466">
    <property type="entry name" value="Metal_Hydrolase"/>
</dbReference>
<dbReference type="InterPro" id="IPR011059">
    <property type="entry name" value="Metal-dep_hydrolase_composite"/>
</dbReference>
<dbReference type="InterPro" id="IPR013108">
    <property type="entry name" value="Amidohydro_3"/>
</dbReference>
<dbReference type="Pfam" id="PF07969">
    <property type="entry name" value="Amidohydro_3"/>
    <property type="match status" value="1"/>
</dbReference>
<dbReference type="RefSeq" id="WP_251840897.1">
    <property type="nucleotide sequence ID" value="NZ_JACSPO010000019.1"/>
</dbReference>
<gene>
    <name evidence="2" type="ORF">H9624_15905</name>
</gene>
<evidence type="ECO:0000313" key="3">
    <source>
        <dbReference type="Proteomes" id="UP000661894"/>
    </source>
</evidence>
<sequence>MTSLLVRRARLVPVASRRGAPSPGGAVVDVRVTDGRVVEVGPRLAAGGEELDADGRWLVPGLWDQHVHSSQWARSFTRIDLTTARSAADAVETVRAAVAARPPAPGALVEGYGFRDALWPDLPTTTALDRAAPGVAVVLVSGDVHCGWLSTAAMRQLRVAPRDGLVREHEWFDVLAAIGRLPQSDDDGLRAAMAAAASRGVVGVADMEFAANHRVWPERVAAGLDALRVRTGVYTDDLDDVLAAGLRTGDPLPGGRGLLTMGPVKVISDGALNTRTAFCHEPYTAVGADAGAGAGHGEQTVPPAELRELMHRAAGAGLATAVHAIGDAAVTIVLDAYEATGARGTVEHAQLVAAADVPRFASLGVAASVQPAHLLDDRDLVEAAWPGRAERTFPLRHLLDAGTELRFGSDAPVAPLDPWLAMAAAVTRTADERPAWTPAQCLTPAEALAASTDGWGTVAPGHPGDLVLLDADPLAPGADLRTTPVAATLLAGRPTHTTL</sequence>
<reference evidence="2 3" key="1">
    <citation type="submission" date="2020-08" db="EMBL/GenBank/DDBJ databases">
        <title>A Genomic Blueprint of the Chicken Gut Microbiome.</title>
        <authorList>
            <person name="Gilroy R."/>
            <person name="Ravi A."/>
            <person name="Getino M."/>
            <person name="Pursley I."/>
            <person name="Horton D.L."/>
            <person name="Alikhan N.-F."/>
            <person name="Baker D."/>
            <person name="Gharbi K."/>
            <person name="Hall N."/>
            <person name="Watson M."/>
            <person name="Adriaenssens E.M."/>
            <person name="Foster-Nyarko E."/>
            <person name="Jarju S."/>
            <person name="Secka A."/>
            <person name="Antonio M."/>
            <person name="Oren A."/>
            <person name="Chaudhuri R."/>
            <person name="La Ragione R.M."/>
            <person name="Hildebrand F."/>
            <person name="Pallen M.J."/>
        </authorList>
    </citation>
    <scope>NUCLEOTIDE SEQUENCE [LARGE SCALE GENOMIC DNA]</scope>
    <source>
        <strain evidence="2 3">Sa1BUA1</strain>
    </source>
</reference>
<accession>A0ABR8Z633</accession>
<dbReference type="PANTHER" id="PTHR22642:SF2">
    <property type="entry name" value="PROTEIN LONG AFTER FAR-RED 3"/>
    <property type="match status" value="1"/>
</dbReference>
<proteinExistence type="predicted"/>
<evidence type="ECO:0000313" key="2">
    <source>
        <dbReference type="EMBL" id="MBD8063802.1"/>
    </source>
</evidence>
<dbReference type="Gene3D" id="2.30.40.10">
    <property type="entry name" value="Urease, subunit C, domain 1"/>
    <property type="match status" value="1"/>
</dbReference>
<dbReference type="SUPFAM" id="SSF51556">
    <property type="entry name" value="Metallo-dependent hydrolases"/>
    <property type="match status" value="1"/>
</dbReference>
<feature type="domain" description="Amidohydrolase 3" evidence="1">
    <location>
        <begin position="49"/>
        <end position="495"/>
    </location>
</feature>
<dbReference type="SUPFAM" id="SSF51338">
    <property type="entry name" value="Composite domain of metallo-dependent hydrolases"/>
    <property type="match status" value="1"/>
</dbReference>